<dbReference type="EMBL" id="GG698902">
    <property type="protein sequence ID" value="EEU43542.1"/>
    <property type="molecule type" value="Genomic_DNA"/>
</dbReference>
<dbReference type="HOGENOM" id="CLU_1129089_0_0_1"/>
<dbReference type="STRING" id="660122.C7YX84"/>
<accession>C7YX84</accession>
<protein>
    <submittedName>
        <fullName evidence="3">Uncharacterized protein</fullName>
    </submittedName>
</protein>
<feature type="signal peptide" evidence="2">
    <location>
        <begin position="1"/>
        <end position="20"/>
    </location>
</feature>
<feature type="region of interest" description="Disordered" evidence="1">
    <location>
        <begin position="28"/>
        <end position="52"/>
    </location>
</feature>
<reference evidence="3 4" key="1">
    <citation type="journal article" date="2009" name="PLoS Genet.">
        <title>The genome of Nectria haematococca: contribution of supernumerary chromosomes to gene expansion.</title>
        <authorList>
            <person name="Coleman J.J."/>
            <person name="Rounsley S.D."/>
            <person name="Rodriguez-Carres M."/>
            <person name="Kuo A."/>
            <person name="Wasmann C.C."/>
            <person name="Grimwood J."/>
            <person name="Schmutz J."/>
            <person name="Taga M."/>
            <person name="White G.J."/>
            <person name="Zhou S."/>
            <person name="Schwartz D.C."/>
            <person name="Freitag M."/>
            <person name="Ma L.J."/>
            <person name="Danchin E.G."/>
            <person name="Henrissat B."/>
            <person name="Coutinho P.M."/>
            <person name="Nelson D.R."/>
            <person name="Straney D."/>
            <person name="Napoli C.A."/>
            <person name="Barker B.M."/>
            <person name="Gribskov M."/>
            <person name="Rep M."/>
            <person name="Kroken S."/>
            <person name="Molnar I."/>
            <person name="Rensing C."/>
            <person name="Kennell J.C."/>
            <person name="Zamora J."/>
            <person name="Farman M.L."/>
            <person name="Selker E.U."/>
            <person name="Salamov A."/>
            <person name="Shapiro H."/>
            <person name="Pangilinan J."/>
            <person name="Lindquist E."/>
            <person name="Lamers C."/>
            <person name="Grigoriev I.V."/>
            <person name="Geiser D.M."/>
            <person name="Covert S.F."/>
            <person name="Temporini E."/>
            <person name="Vanetten H.D."/>
        </authorList>
    </citation>
    <scope>NUCLEOTIDE SEQUENCE [LARGE SCALE GENOMIC DNA]</scope>
    <source>
        <strain evidence="4">ATCC MYA-4622 / CBS 123669 / FGSC 9596 / NRRL 45880 / 77-13-4</strain>
    </source>
</reference>
<dbReference type="AlphaFoldDB" id="C7YX84"/>
<dbReference type="eggNOG" id="ENOG502RJ3W">
    <property type="taxonomic scope" value="Eukaryota"/>
</dbReference>
<dbReference type="GeneID" id="9676929"/>
<dbReference type="VEuPathDB" id="FungiDB:NECHADRAFT_82926"/>
<name>C7YX84_FUSV7</name>
<feature type="chain" id="PRO_5002988757" evidence="2">
    <location>
        <begin position="21"/>
        <end position="234"/>
    </location>
</feature>
<dbReference type="OMA" id="CRETHYL"/>
<dbReference type="RefSeq" id="XP_003049255.1">
    <property type="nucleotide sequence ID" value="XM_003049209.1"/>
</dbReference>
<evidence type="ECO:0000256" key="2">
    <source>
        <dbReference type="SAM" id="SignalP"/>
    </source>
</evidence>
<sequence length="234" mass="24990">MLVSRAAIIATFCLANLATAADPSASTRVIESTSITTRRPSEQPSTHPDDKIMGPCGGHIKECGVHDKAKIVYIPKSTVTITNEIVSTSITTLPPQINYITEVKVEIVNNVTQGHCRETVWLDGDAVTVKVDVKIVDIEEIIPISNVTVYTTTTVTANATEQCFVENTKTLQSGPPSSRQPAERSATTSLSPSANADAAVGTDESREGSYPASFGSEGVENLLVRQDELDLESD</sequence>
<dbReference type="InParanoid" id="C7YX84"/>
<feature type="compositionally biased region" description="Polar residues" evidence="1">
    <location>
        <begin position="28"/>
        <end position="46"/>
    </location>
</feature>
<keyword evidence="4" id="KW-1185">Reference proteome</keyword>
<feature type="compositionally biased region" description="Polar residues" evidence="1">
    <location>
        <begin position="169"/>
        <end position="194"/>
    </location>
</feature>
<dbReference type="Proteomes" id="UP000005206">
    <property type="component" value="Chromosome 7"/>
</dbReference>
<feature type="region of interest" description="Disordered" evidence="1">
    <location>
        <begin position="169"/>
        <end position="234"/>
    </location>
</feature>
<gene>
    <name evidence="3" type="ORF">NECHADRAFT_82926</name>
</gene>
<evidence type="ECO:0000256" key="1">
    <source>
        <dbReference type="SAM" id="MobiDB-lite"/>
    </source>
</evidence>
<organism evidence="3 4">
    <name type="scientific">Fusarium vanettenii (strain ATCC MYA-4622 / CBS 123669 / FGSC 9596 / NRRL 45880 / 77-13-4)</name>
    <name type="common">Fusarium solani subsp. pisi</name>
    <dbReference type="NCBI Taxonomy" id="660122"/>
    <lineage>
        <taxon>Eukaryota</taxon>
        <taxon>Fungi</taxon>
        <taxon>Dikarya</taxon>
        <taxon>Ascomycota</taxon>
        <taxon>Pezizomycotina</taxon>
        <taxon>Sordariomycetes</taxon>
        <taxon>Hypocreomycetidae</taxon>
        <taxon>Hypocreales</taxon>
        <taxon>Nectriaceae</taxon>
        <taxon>Fusarium</taxon>
        <taxon>Fusarium solani species complex</taxon>
        <taxon>Fusarium vanettenii</taxon>
    </lineage>
</organism>
<dbReference type="KEGG" id="nhe:NECHADRAFT_82926"/>
<evidence type="ECO:0000313" key="3">
    <source>
        <dbReference type="EMBL" id="EEU43542.1"/>
    </source>
</evidence>
<proteinExistence type="predicted"/>
<dbReference type="OrthoDB" id="5093918at2759"/>
<evidence type="ECO:0000313" key="4">
    <source>
        <dbReference type="Proteomes" id="UP000005206"/>
    </source>
</evidence>
<keyword evidence="2" id="KW-0732">Signal</keyword>